<feature type="compositionally biased region" description="Low complexity" evidence="2">
    <location>
        <begin position="800"/>
        <end position="817"/>
    </location>
</feature>
<reference evidence="4 5" key="1">
    <citation type="journal article" date="2013" name="MBio">
        <title>Genome sequencing of the plant pathogen Taphrina deformans, the causal agent of peach leaf curl.</title>
        <authorList>
            <person name="Cisse O.H."/>
            <person name="Almeida J.M.G.C.F."/>
            <person name="Fonseca A."/>
            <person name="Kumar A.A."/>
            <person name="Salojaervi J."/>
            <person name="Overmyer K."/>
            <person name="Hauser P.M."/>
            <person name="Pagni M."/>
        </authorList>
    </citation>
    <scope>NUCLEOTIDE SEQUENCE [LARGE SCALE GENOMIC DNA]</scope>
    <source>
        <strain evidence="5">PYCC 5710 / ATCC 11124 / CBS 356.35 / IMI 108563 / JCM 9778 / NBRC 8474</strain>
    </source>
</reference>
<dbReference type="SUPFAM" id="SSF50729">
    <property type="entry name" value="PH domain-like"/>
    <property type="match status" value="1"/>
</dbReference>
<dbReference type="GO" id="GO:0005739">
    <property type="term" value="C:mitochondrion"/>
    <property type="evidence" value="ECO:0007669"/>
    <property type="project" value="TreeGrafter"/>
</dbReference>
<dbReference type="VEuPathDB" id="FungiDB:TAPDE_003449"/>
<protein>
    <recommendedName>
        <fullName evidence="3">Pleckstrin homology domain-containing protein</fullName>
    </recommendedName>
</protein>
<dbReference type="OrthoDB" id="2149224at2759"/>
<feature type="region of interest" description="Disordered" evidence="2">
    <location>
        <begin position="176"/>
        <end position="211"/>
    </location>
</feature>
<dbReference type="InterPro" id="IPR053005">
    <property type="entry name" value="Nuclear_Pos-Cytoskel_Interact"/>
</dbReference>
<dbReference type="GO" id="GO:0000226">
    <property type="term" value="P:microtubule cytoskeleton organization"/>
    <property type="evidence" value="ECO:0007669"/>
    <property type="project" value="TreeGrafter"/>
</dbReference>
<evidence type="ECO:0000313" key="4">
    <source>
        <dbReference type="EMBL" id="CCG83250.1"/>
    </source>
</evidence>
<dbReference type="AlphaFoldDB" id="R4XBL0"/>
<evidence type="ECO:0000256" key="1">
    <source>
        <dbReference type="SAM" id="Coils"/>
    </source>
</evidence>
<comment type="caution">
    <text evidence="4">The sequence shown here is derived from an EMBL/GenBank/DDBJ whole genome shotgun (WGS) entry which is preliminary data.</text>
</comment>
<dbReference type="eggNOG" id="ENOG502QWQU">
    <property type="taxonomic scope" value="Eukaryota"/>
</dbReference>
<dbReference type="GO" id="GO:0005938">
    <property type="term" value="C:cell cortex"/>
    <property type="evidence" value="ECO:0007669"/>
    <property type="project" value="InterPro"/>
</dbReference>
<dbReference type="STRING" id="1097556.R4XBL0"/>
<evidence type="ECO:0000313" key="5">
    <source>
        <dbReference type="Proteomes" id="UP000013776"/>
    </source>
</evidence>
<feature type="compositionally biased region" description="Polar residues" evidence="2">
    <location>
        <begin position="369"/>
        <end position="401"/>
    </location>
</feature>
<feature type="compositionally biased region" description="Low complexity" evidence="2">
    <location>
        <begin position="1050"/>
        <end position="1060"/>
    </location>
</feature>
<sequence>MPSTPRHHDIDLAAEIGEGLVEEVRKLQSQLFEKDELLKDVTRNRVKQERIAEQLEAKMRTMLVDEEKLKNINWELELTIQQKEESQAALNELASRLESDLVKSNLSCSKQVEEIEGLQEIRLDLETRVKELHTTQATALAKQKEIHNDLRGEIATLMRRLENARADLETQKFASLTRPDMSSPAKKSTREIESEDEMVTPPGSPPLSPIKGTPHRNATLESETLKGTLFHNQTKMLRQRKELEKEKSQRLQLQRQLRELEEELLSVKQLHASQPSKHRRRLGEDAHKSKQRLQTRDVFGIGRRPTSEVSSVEDDFWIEANSDSEYSATDTIRKSHKHSESQTRDSKVSDIDSLHSRFSSETPHDERSFSTMSNYNDNESDSGHSISSRSFTSSKLASNERLSSDKRKSSAILKKPKALDAELEGLSESEATSEVSLKSVLPVSTRDTGVMTEEPWPIYHERSSVAPETTHLAFQTQMTFIQEDPANFDVSISETQDDEVSTLLQETTIAETPELHPSVETHLDMPADLLLEVSQDEPVAGSCTSRPDSGEESPRLKHTVTEVVSSSGGLERDLIEPIVLKFGNTSQTDVSAQNSSLSIATPVATESGSMHASKESIMLDNTTPVAESSPGPFLASVASSESKGPLCIPDNAVQVADEALITISEAKLSELQKNEHDLYATRASLEQLTREKLELLRKLAATTTPLVSEESPQQEDKPTSETAVGIVDTLEIATPFLRPVNTSRAASYASCGPSGNESVLESDFEMPSPERIRQLRTQRYMHSSPTAKAEKVLGKSPSGTNLTSSKSISRSLRSKNSYEQLPKHTEFGMAPPLAPSTAKDTSEDESDDCCGTYSGQPMRSSYVPPARSYSQRSFSSISSFATEIDDRFRTTTTHVADDCASAENPTDPATIESITRTMIGMSMYKYTRRAGRQGLSENRHKRYFWIHPYTKTLYWSVYNPVNAPEGAIIKSAPILTVHVEDDFNTLPPGLHQRSICIETPRRTLKLTAIQTVDHEDWVRALNFLLYGLPARDQSAEDAVETDTIIRDFSPTKSSVSPSRSLARRRGSTSLSGNYDSQRTVRPVSRADRSLSKKISTYFSKSTEPKIENYDLVRGTAWKGSMAMRGSISRREGLTLDNVADGPGLENTTGVSLNQPQSTALVVTGHQLLV</sequence>
<dbReference type="EMBL" id="CAHR02000132">
    <property type="protein sequence ID" value="CCG83250.1"/>
    <property type="molecule type" value="Genomic_DNA"/>
</dbReference>
<dbReference type="InterPro" id="IPR024774">
    <property type="entry name" value="PH_dom-Mcp5-type"/>
</dbReference>
<feature type="region of interest" description="Disordered" evidence="2">
    <location>
        <begin position="779"/>
        <end position="866"/>
    </location>
</feature>
<dbReference type="Proteomes" id="UP000013776">
    <property type="component" value="Unassembled WGS sequence"/>
</dbReference>
<name>R4XBL0_TAPDE</name>
<feature type="region of interest" description="Disordered" evidence="2">
    <location>
        <begin position="327"/>
        <end position="411"/>
    </location>
</feature>
<dbReference type="PANTHER" id="PTHR28190">
    <property type="entry name" value="NUCLEAR MIGRATION PROTEIN NUM1"/>
    <property type="match status" value="1"/>
</dbReference>
<gene>
    <name evidence="4" type="ORF">TAPDE_003449</name>
</gene>
<dbReference type="PANTHER" id="PTHR28190:SF1">
    <property type="entry name" value="NUCLEAR MIGRATION PROTEIN NUM1"/>
    <property type="match status" value="1"/>
</dbReference>
<feature type="compositionally biased region" description="Basic and acidic residues" evidence="2">
    <location>
        <begin position="338"/>
        <end position="355"/>
    </location>
</feature>
<feature type="domain" description="Pleckstrin homology" evidence="3">
    <location>
        <begin position="910"/>
        <end position="1025"/>
    </location>
</feature>
<organism evidence="4 5">
    <name type="scientific">Taphrina deformans (strain PYCC 5710 / ATCC 11124 / CBS 356.35 / IMI 108563 / JCM 9778 / NBRC 8474)</name>
    <name type="common">Peach leaf curl fungus</name>
    <name type="synonym">Lalaria deformans</name>
    <dbReference type="NCBI Taxonomy" id="1097556"/>
    <lineage>
        <taxon>Eukaryota</taxon>
        <taxon>Fungi</taxon>
        <taxon>Dikarya</taxon>
        <taxon>Ascomycota</taxon>
        <taxon>Taphrinomycotina</taxon>
        <taxon>Taphrinomycetes</taxon>
        <taxon>Taphrinales</taxon>
        <taxon>Taphrinaceae</taxon>
        <taxon>Taphrina</taxon>
    </lineage>
</organism>
<keyword evidence="1" id="KW-0175">Coiled coil</keyword>
<evidence type="ECO:0000256" key="2">
    <source>
        <dbReference type="SAM" id="MobiDB-lite"/>
    </source>
</evidence>
<feature type="region of interest" description="Disordered" evidence="2">
    <location>
        <begin position="1049"/>
        <end position="1086"/>
    </location>
</feature>
<feature type="region of interest" description="Disordered" evidence="2">
    <location>
        <begin position="746"/>
        <end position="766"/>
    </location>
</feature>
<evidence type="ECO:0000259" key="3">
    <source>
        <dbReference type="Pfam" id="PF12814"/>
    </source>
</evidence>
<feature type="coiled-coil region" evidence="1">
    <location>
        <begin position="38"/>
        <end position="100"/>
    </location>
</feature>
<dbReference type="GO" id="GO:0015631">
    <property type="term" value="F:tubulin binding"/>
    <property type="evidence" value="ECO:0007669"/>
    <property type="project" value="TreeGrafter"/>
</dbReference>
<proteinExistence type="predicted"/>
<feature type="region of interest" description="Disordered" evidence="2">
    <location>
        <begin position="268"/>
        <end position="305"/>
    </location>
</feature>
<feature type="compositionally biased region" description="Polar residues" evidence="2">
    <location>
        <begin position="1067"/>
        <end position="1079"/>
    </location>
</feature>
<dbReference type="Pfam" id="PF12814">
    <property type="entry name" value="Mcp5_PH"/>
    <property type="match status" value="1"/>
</dbReference>
<accession>R4XBL0</accession>
<dbReference type="GO" id="GO:0005543">
    <property type="term" value="F:phospholipid binding"/>
    <property type="evidence" value="ECO:0007669"/>
    <property type="project" value="InterPro"/>
</dbReference>
<keyword evidence="5" id="KW-1185">Reference proteome</keyword>
<feature type="region of interest" description="Disordered" evidence="2">
    <location>
        <begin position="537"/>
        <end position="556"/>
    </location>
</feature>
<dbReference type="GO" id="GO:0032065">
    <property type="term" value="P:maintenance of protein location in cell cortex"/>
    <property type="evidence" value="ECO:0007669"/>
    <property type="project" value="InterPro"/>
</dbReference>